<protein>
    <recommendedName>
        <fullName evidence="1">Actin-like protein N-terminal domain-containing protein</fullName>
    </recommendedName>
</protein>
<name>A0A1V4ILI4_9CLOT</name>
<dbReference type="Gene3D" id="3.30.420.40">
    <property type="match status" value="1"/>
</dbReference>
<accession>A0A1V4ILI4</accession>
<dbReference type="Proteomes" id="UP000190080">
    <property type="component" value="Unassembled WGS sequence"/>
</dbReference>
<reference evidence="2 3" key="1">
    <citation type="submission" date="2017-03" db="EMBL/GenBank/DDBJ databases">
        <title>Genome sequence of Clostridium oryzae DSM 28571.</title>
        <authorList>
            <person name="Poehlein A."/>
            <person name="Daniel R."/>
        </authorList>
    </citation>
    <scope>NUCLEOTIDE SEQUENCE [LARGE SCALE GENOMIC DNA]</scope>
    <source>
        <strain evidence="2 3">DSM 28571</strain>
    </source>
</reference>
<sequence length="231" mass="25727">MSVILSIDSGKFLTKAIGLNTSDAASEKVTEGKRESFRSKIYYLENGDIDLAGKSYLISYEGQEVIIGEQGVLDGSEETNKATLLHKLCIYAAITRYIKPEGKEDVYLVLACPLNLLKSPEYKEEYKSFIANDNNEVNILVNGKDYKFTIKDITIKAEGSGILYLNKERFNDCEIGLIDIGGLNMQFCKYINGVAQPESRFTEMTGSNKLVQDLKEEINVSGISKSDLEDD</sequence>
<dbReference type="SUPFAM" id="SSF53067">
    <property type="entry name" value="Actin-like ATPase domain"/>
    <property type="match status" value="1"/>
</dbReference>
<feature type="domain" description="Actin-like protein N-terminal" evidence="1">
    <location>
        <begin position="7"/>
        <end position="161"/>
    </location>
</feature>
<evidence type="ECO:0000313" key="2">
    <source>
        <dbReference type="EMBL" id="OPJ60680.1"/>
    </source>
</evidence>
<organism evidence="2 3">
    <name type="scientific">Clostridium oryzae</name>
    <dbReference type="NCBI Taxonomy" id="1450648"/>
    <lineage>
        <taxon>Bacteria</taxon>
        <taxon>Bacillati</taxon>
        <taxon>Bacillota</taxon>
        <taxon>Clostridia</taxon>
        <taxon>Eubacteriales</taxon>
        <taxon>Clostridiaceae</taxon>
        <taxon>Clostridium</taxon>
    </lineage>
</organism>
<dbReference type="Pfam" id="PF17989">
    <property type="entry name" value="ALP_N"/>
    <property type="match status" value="1"/>
</dbReference>
<proteinExistence type="predicted"/>
<dbReference type="InterPro" id="IPR040607">
    <property type="entry name" value="ALP_N"/>
</dbReference>
<evidence type="ECO:0000313" key="3">
    <source>
        <dbReference type="Proteomes" id="UP000190080"/>
    </source>
</evidence>
<dbReference type="AlphaFoldDB" id="A0A1V4ILI4"/>
<dbReference type="InterPro" id="IPR043129">
    <property type="entry name" value="ATPase_NBD"/>
</dbReference>
<gene>
    <name evidence="2" type="ORF">CLORY_27310</name>
</gene>
<dbReference type="OrthoDB" id="1883643at2"/>
<dbReference type="RefSeq" id="WP_079425370.1">
    <property type="nucleotide sequence ID" value="NZ_MZGV01000029.1"/>
</dbReference>
<evidence type="ECO:0000259" key="1">
    <source>
        <dbReference type="Pfam" id="PF17989"/>
    </source>
</evidence>
<comment type="caution">
    <text evidence="2">The sequence shown here is derived from an EMBL/GenBank/DDBJ whole genome shotgun (WGS) entry which is preliminary data.</text>
</comment>
<keyword evidence="3" id="KW-1185">Reference proteome</keyword>
<dbReference type="EMBL" id="MZGV01000029">
    <property type="protein sequence ID" value="OPJ60680.1"/>
    <property type="molecule type" value="Genomic_DNA"/>
</dbReference>